<reference evidence="1" key="2">
    <citation type="journal article" date="2023" name="Int. J. Mol. Sci.">
        <title>De Novo Assembly and Annotation of 11 Diverse Shrub Willow (Salix) Genomes Reveals Novel Gene Organization in Sex-Linked Regions.</title>
        <authorList>
            <person name="Hyden B."/>
            <person name="Feng K."/>
            <person name="Yates T.B."/>
            <person name="Jawdy S."/>
            <person name="Cereghino C."/>
            <person name="Smart L.B."/>
            <person name="Muchero W."/>
        </authorList>
    </citation>
    <scope>NUCLEOTIDE SEQUENCE [LARGE SCALE GENOMIC DNA]</scope>
    <source>
        <tissue evidence="1">Shoot tip</tissue>
    </source>
</reference>
<proteinExistence type="predicted"/>
<evidence type="ECO:0000313" key="1">
    <source>
        <dbReference type="EMBL" id="KAJ6720436.1"/>
    </source>
</evidence>
<reference evidence="1" key="1">
    <citation type="submission" date="2022-11" db="EMBL/GenBank/DDBJ databases">
        <authorList>
            <person name="Hyden B.L."/>
            <person name="Feng K."/>
            <person name="Yates T."/>
            <person name="Jawdy S."/>
            <person name="Smart L.B."/>
            <person name="Muchero W."/>
        </authorList>
    </citation>
    <scope>NUCLEOTIDE SEQUENCE</scope>
    <source>
        <tissue evidence="1">Shoot tip</tissue>
    </source>
</reference>
<protein>
    <submittedName>
        <fullName evidence="1">Uncharacterized protein</fullName>
    </submittedName>
</protein>
<dbReference type="EMBL" id="JAPFFL010000006">
    <property type="protein sequence ID" value="KAJ6720436.1"/>
    <property type="molecule type" value="Genomic_DNA"/>
</dbReference>
<dbReference type="AlphaFoldDB" id="A0A9Q0TZ28"/>
<comment type="caution">
    <text evidence="1">The sequence shown here is derived from an EMBL/GenBank/DDBJ whole genome shotgun (WGS) entry which is preliminary data.</text>
</comment>
<sequence>MIIDTSHALTTAFWFLMPIQYPPCWEGMLGFYTRRVGISSYASAGSIVHVKVRAEFLHMLSTGSMVHVKEKGSVRAIEAHYNYYVLEKVAPASLE</sequence>
<accession>A0A9Q0TZ28</accession>
<dbReference type="Proteomes" id="UP001151529">
    <property type="component" value="Chromosome 10"/>
</dbReference>
<evidence type="ECO:0000313" key="2">
    <source>
        <dbReference type="Proteomes" id="UP001151529"/>
    </source>
</evidence>
<name>A0A9Q0TZ28_SALVM</name>
<organism evidence="1 2">
    <name type="scientific">Salix viminalis</name>
    <name type="common">Common osier</name>
    <name type="synonym">Basket willow</name>
    <dbReference type="NCBI Taxonomy" id="40686"/>
    <lineage>
        <taxon>Eukaryota</taxon>
        <taxon>Viridiplantae</taxon>
        <taxon>Streptophyta</taxon>
        <taxon>Embryophyta</taxon>
        <taxon>Tracheophyta</taxon>
        <taxon>Spermatophyta</taxon>
        <taxon>Magnoliopsida</taxon>
        <taxon>eudicotyledons</taxon>
        <taxon>Gunneridae</taxon>
        <taxon>Pentapetalae</taxon>
        <taxon>rosids</taxon>
        <taxon>fabids</taxon>
        <taxon>Malpighiales</taxon>
        <taxon>Salicaceae</taxon>
        <taxon>Saliceae</taxon>
        <taxon>Salix</taxon>
    </lineage>
</organism>
<keyword evidence="2" id="KW-1185">Reference proteome</keyword>
<gene>
    <name evidence="1" type="ORF">OIU85_023633</name>
</gene>